<evidence type="ECO:0000313" key="3">
    <source>
        <dbReference type="Proteomes" id="UP000655208"/>
    </source>
</evidence>
<gene>
    <name evidence="2" type="ORF">GCM10011594_29960</name>
</gene>
<sequence length="162" mass="16594">MLLAVLAGLFGMHVLTAEDSAGGHGALLPAGASGTSDRVHAVQSTHATTERPTGDATAMMITVDDQVDAMTAEVAPPAVNDPAHGPATAPKPADSPTDHGDLAGCVLFLVTGTALTLALLLSGRLWRDPAARLAALTSWGPVRRRGPPGQNRPREALCVIRV</sequence>
<dbReference type="Proteomes" id="UP000655208">
    <property type="component" value="Unassembled WGS sequence"/>
</dbReference>
<keyword evidence="3" id="KW-1185">Reference proteome</keyword>
<accession>A0A917WJ96</accession>
<proteinExistence type="predicted"/>
<organism evidence="2 3">
    <name type="scientific">Nakamurella endophytica</name>
    <dbReference type="NCBI Taxonomy" id="1748367"/>
    <lineage>
        <taxon>Bacteria</taxon>
        <taxon>Bacillati</taxon>
        <taxon>Actinomycetota</taxon>
        <taxon>Actinomycetes</taxon>
        <taxon>Nakamurellales</taxon>
        <taxon>Nakamurellaceae</taxon>
        <taxon>Nakamurella</taxon>
    </lineage>
</organism>
<dbReference type="RefSeq" id="WP_188942900.1">
    <property type="nucleotide sequence ID" value="NZ_BMNA01000006.1"/>
</dbReference>
<protein>
    <submittedName>
        <fullName evidence="2">Uncharacterized protein</fullName>
    </submittedName>
</protein>
<name>A0A917WJ96_9ACTN</name>
<reference evidence="2" key="1">
    <citation type="journal article" date="2014" name="Int. J. Syst. Evol. Microbiol.">
        <title>Complete genome sequence of Corynebacterium casei LMG S-19264T (=DSM 44701T), isolated from a smear-ripened cheese.</title>
        <authorList>
            <consortium name="US DOE Joint Genome Institute (JGI-PGF)"/>
            <person name="Walter F."/>
            <person name="Albersmeier A."/>
            <person name="Kalinowski J."/>
            <person name="Ruckert C."/>
        </authorList>
    </citation>
    <scope>NUCLEOTIDE SEQUENCE</scope>
    <source>
        <strain evidence="2">CGMCC 4.7308</strain>
    </source>
</reference>
<evidence type="ECO:0000256" key="1">
    <source>
        <dbReference type="SAM" id="MobiDB-lite"/>
    </source>
</evidence>
<evidence type="ECO:0000313" key="2">
    <source>
        <dbReference type="EMBL" id="GGM08020.1"/>
    </source>
</evidence>
<reference evidence="2" key="2">
    <citation type="submission" date="2020-09" db="EMBL/GenBank/DDBJ databases">
        <authorList>
            <person name="Sun Q."/>
            <person name="Zhou Y."/>
        </authorList>
    </citation>
    <scope>NUCLEOTIDE SEQUENCE</scope>
    <source>
        <strain evidence="2">CGMCC 4.7308</strain>
    </source>
</reference>
<feature type="region of interest" description="Disordered" evidence="1">
    <location>
        <begin position="76"/>
        <end position="96"/>
    </location>
</feature>
<comment type="caution">
    <text evidence="2">The sequence shown here is derived from an EMBL/GenBank/DDBJ whole genome shotgun (WGS) entry which is preliminary data.</text>
</comment>
<dbReference type="EMBL" id="BMNA01000006">
    <property type="protein sequence ID" value="GGM08020.1"/>
    <property type="molecule type" value="Genomic_DNA"/>
</dbReference>
<dbReference type="AlphaFoldDB" id="A0A917WJ96"/>